<dbReference type="InParanoid" id="A0A1Z5JHE0"/>
<evidence type="ECO:0000313" key="4">
    <source>
        <dbReference type="Proteomes" id="UP000198406"/>
    </source>
</evidence>
<evidence type="ECO:0000256" key="1">
    <source>
        <dbReference type="SAM" id="Coils"/>
    </source>
</evidence>
<feature type="coiled-coil region" evidence="1">
    <location>
        <begin position="322"/>
        <end position="401"/>
    </location>
</feature>
<organism evidence="3 4">
    <name type="scientific">Fistulifera solaris</name>
    <name type="common">Oleaginous diatom</name>
    <dbReference type="NCBI Taxonomy" id="1519565"/>
    <lineage>
        <taxon>Eukaryota</taxon>
        <taxon>Sar</taxon>
        <taxon>Stramenopiles</taxon>
        <taxon>Ochrophyta</taxon>
        <taxon>Bacillariophyta</taxon>
        <taxon>Bacillariophyceae</taxon>
        <taxon>Bacillariophycidae</taxon>
        <taxon>Naviculales</taxon>
        <taxon>Naviculaceae</taxon>
        <taxon>Fistulifera</taxon>
    </lineage>
</organism>
<feature type="region of interest" description="Disordered" evidence="2">
    <location>
        <begin position="496"/>
        <end position="533"/>
    </location>
</feature>
<sequence length="533" mass="60159">MSIPDEESTKPEEAAKVVEVVSVDEADPPSNSTPSSAETQDGAVVNKRERIRARLRQSEMRLTSLVRTTSGDGENSFINQMRSVQQKMQEVEKEKSALENELTRLQNATDGDEFLKEKMESIQEGFMKQVKLIQKLEDEVLAKNNEIDHLRHELVDKLRRIVELEFDLETHSVHYTEYALEQFKLGEDALKEIQAMQKEGIGDGETGPDKKLPPRRAQKLISKLLADLDDLESRYKEEKLENAATIGKMELEAEELKTRVHILESRLGEADRFADDASERSTSSNDKSDVTYLRKRVETLEAKRALFRGELRKLHGEVADTKKQSKEAVKKAESEVDRLFLENEAMKSRIKALETDIMEGDQSSAQYAEIEQKIEEKFRTIKQLEAELEIRDRQIEALKKDATNRRIEAIASSSDGAKEDSKFSKLDADLLKGDLAEQQASSMGAGTNAAYVQELQRQLQSAQQQLVKKDQELVIERAKAASTAAGLLARITELTARKQSSSATESSPNEKASTKDAKKDSGKKKRTPLRFYL</sequence>
<protein>
    <submittedName>
        <fullName evidence="3">Uncharacterized protein</fullName>
    </submittedName>
</protein>
<feature type="compositionally biased region" description="Basic residues" evidence="2">
    <location>
        <begin position="521"/>
        <end position="533"/>
    </location>
</feature>
<evidence type="ECO:0000256" key="2">
    <source>
        <dbReference type="SAM" id="MobiDB-lite"/>
    </source>
</evidence>
<keyword evidence="1" id="KW-0175">Coiled coil</keyword>
<feature type="coiled-coil region" evidence="1">
    <location>
        <begin position="452"/>
        <end position="479"/>
    </location>
</feature>
<feature type="coiled-coil region" evidence="1">
    <location>
        <begin position="221"/>
        <end position="266"/>
    </location>
</feature>
<keyword evidence="4" id="KW-1185">Reference proteome</keyword>
<reference evidence="3 4" key="1">
    <citation type="journal article" date="2015" name="Plant Cell">
        <title>Oil accumulation by the oleaginous diatom Fistulifera solaris as revealed by the genome and transcriptome.</title>
        <authorList>
            <person name="Tanaka T."/>
            <person name="Maeda Y."/>
            <person name="Veluchamy A."/>
            <person name="Tanaka M."/>
            <person name="Abida H."/>
            <person name="Marechal E."/>
            <person name="Bowler C."/>
            <person name="Muto M."/>
            <person name="Sunaga Y."/>
            <person name="Tanaka M."/>
            <person name="Yoshino T."/>
            <person name="Taniguchi T."/>
            <person name="Fukuda Y."/>
            <person name="Nemoto M."/>
            <person name="Matsumoto M."/>
            <person name="Wong P.S."/>
            <person name="Aburatani S."/>
            <person name="Fujibuchi W."/>
        </authorList>
    </citation>
    <scope>NUCLEOTIDE SEQUENCE [LARGE SCALE GENOMIC DNA]</scope>
    <source>
        <strain evidence="3 4">JPCC DA0580</strain>
    </source>
</reference>
<gene>
    <name evidence="3" type="ORF">FisN_34Lh021</name>
</gene>
<comment type="caution">
    <text evidence="3">The sequence shown here is derived from an EMBL/GenBank/DDBJ whole genome shotgun (WGS) entry which is preliminary data.</text>
</comment>
<dbReference type="Proteomes" id="UP000198406">
    <property type="component" value="Unassembled WGS sequence"/>
</dbReference>
<dbReference type="OrthoDB" id="47507at2759"/>
<evidence type="ECO:0000313" key="3">
    <source>
        <dbReference type="EMBL" id="GAX13423.1"/>
    </source>
</evidence>
<feature type="region of interest" description="Disordered" evidence="2">
    <location>
        <begin position="21"/>
        <end position="47"/>
    </location>
</feature>
<proteinExistence type="predicted"/>
<dbReference type="EMBL" id="BDSP01000065">
    <property type="protein sequence ID" value="GAX13423.1"/>
    <property type="molecule type" value="Genomic_DNA"/>
</dbReference>
<name>A0A1Z5JHE0_FISSO</name>
<feature type="compositionally biased region" description="Polar residues" evidence="2">
    <location>
        <begin position="30"/>
        <end position="39"/>
    </location>
</feature>
<feature type="coiled-coil region" evidence="1">
    <location>
        <begin position="74"/>
        <end position="108"/>
    </location>
</feature>
<feature type="compositionally biased region" description="Polar residues" evidence="2">
    <location>
        <begin position="497"/>
        <end position="510"/>
    </location>
</feature>
<dbReference type="AlphaFoldDB" id="A0A1Z5JHE0"/>
<dbReference type="FunCoup" id="A0A1Z5JHE0">
    <property type="interactions" value="219"/>
</dbReference>
<accession>A0A1Z5JHE0</accession>